<comment type="caution">
    <text evidence="1">The sequence shown here is derived from an EMBL/GenBank/DDBJ whole genome shotgun (WGS) entry which is preliminary data.</text>
</comment>
<keyword evidence="1" id="KW-0808">Transferase</keyword>
<reference evidence="1" key="1">
    <citation type="journal article" date="2020" name="mSystems">
        <title>Genome- and Community-Level Interaction Insights into Carbon Utilization and Element Cycling Functions of Hydrothermarchaeota in Hydrothermal Sediment.</title>
        <authorList>
            <person name="Zhou Z."/>
            <person name="Liu Y."/>
            <person name="Xu W."/>
            <person name="Pan J."/>
            <person name="Luo Z.H."/>
            <person name="Li M."/>
        </authorList>
    </citation>
    <scope>NUCLEOTIDE SEQUENCE [LARGE SCALE GENOMIC DNA]</scope>
    <source>
        <strain evidence="1">SpSt-418</strain>
    </source>
</reference>
<gene>
    <name evidence="1" type="ORF">ENR64_22165</name>
</gene>
<dbReference type="InterPro" id="IPR029044">
    <property type="entry name" value="Nucleotide-diphossugar_trans"/>
</dbReference>
<organism evidence="1">
    <name type="scientific">Oscillatoriales cyanobacterium SpSt-418</name>
    <dbReference type="NCBI Taxonomy" id="2282169"/>
    <lineage>
        <taxon>Bacteria</taxon>
        <taxon>Bacillati</taxon>
        <taxon>Cyanobacteriota</taxon>
        <taxon>Cyanophyceae</taxon>
        <taxon>Oscillatoriophycideae</taxon>
        <taxon>Oscillatoriales</taxon>
    </lineage>
</organism>
<dbReference type="AlphaFoldDB" id="A0A7C3PIM7"/>
<proteinExistence type="predicted"/>
<dbReference type="Gene3D" id="3.90.550.10">
    <property type="entry name" value="Spore Coat Polysaccharide Biosynthesis Protein SpsA, Chain A"/>
    <property type="match status" value="1"/>
</dbReference>
<protein>
    <submittedName>
        <fullName evidence="1">Glycosyltransferase family 2 protein</fullName>
    </submittedName>
</protein>
<dbReference type="GO" id="GO:0016740">
    <property type="term" value="F:transferase activity"/>
    <property type="evidence" value="ECO:0007669"/>
    <property type="project" value="UniProtKB-KW"/>
</dbReference>
<name>A0A7C3PIM7_9CYAN</name>
<evidence type="ECO:0000313" key="1">
    <source>
        <dbReference type="EMBL" id="HFN00400.1"/>
    </source>
</evidence>
<dbReference type="EMBL" id="DSRU01000321">
    <property type="protein sequence ID" value="HFN00400.1"/>
    <property type="molecule type" value="Genomic_DNA"/>
</dbReference>
<accession>A0A7C3PIM7</accession>
<sequence length="265" mass="30468">MIYPRVCVVVSYWTGHKLQILERLLGQMLKFNAGMPFDLVVVCNGGDQQPLVLRDRFRLLRARVINRENAGYNLGAWNAGWEIAPGYDYYLFLQDECFIKKTGWVSEFVFRMENDSGLGLLGETIMWDNMTWTYVRLATDRDLGLDWFKGEDMHPLDFYQHYLKEHNIPPGEVGEHIQTLIVFTSNKILSEIGGLPVGNTYREVVACEIGLSALVRSKGYRISKVKDQSYTLLGHSQWTAFDRMKRKTRAYIVGSIKRAIACVKP</sequence>
<dbReference type="SUPFAM" id="SSF53448">
    <property type="entry name" value="Nucleotide-diphospho-sugar transferases"/>
    <property type="match status" value="1"/>
</dbReference>